<dbReference type="GO" id="GO:0030686">
    <property type="term" value="C:90S preribosome"/>
    <property type="evidence" value="ECO:0007669"/>
    <property type="project" value="InterPro"/>
</dbReference>
<dbReference type="AlphaFoldDB" id="A0AA35KRK5"/>
<dbReference type="FunFam" id="2.130.10.10:FF:000638">
    <property type="entry name" value="U3 small nucleolar RNA-associated protein 4 homolog"/>
    <property type="match status" value="1"/>
</dbReference>
<evidence type="ECO:0000313" key="2">
    <source>
        <dbReference type="Proteomes" id="UP001178461"/>
    </source>
</evidence>
<dbReference type="PANTHER" id="PTHR44163">
    <property type="entry name" value="U3 SMALL NUCLEOLAR RNA-ASSOCIATED PROTEIN 4 HOMOLOG"/>
    <property type="match status" value="1"/>
</dbReference>
<dbReference type="SMART" id="SM00320">
    <property type="entry name" value="WD40"/>
    <property type="match status" value="9"/>
</dbReference>
<sequence>MVEFEVHRARLFAFVPSGIRCVAASRPSHHRLAVGRLDGSLEIYDLQANMFQEKVIAGHDTRIPEALCWAAGDRLFGAGLSGEIVEYNLEKLNVKYSLDAFGGPIWSMVADPTGTQLALGCDDGTIKLFNILPDRIEFERQLDRQKGRTLSLSWHPSGTKIVAGSTNIIRVFDVKSGHAVQRILVDRCFKGSRKRLPVVVWDILFLSDGTIVSADSAGKVQFWDSEMGTLLWSHPVSKSAVLCLAGSEAEDSIVVGTSEGIVYQFQLLPVKLDSAELQWVRTRPFKHHTHDVRTVAHLATTFISGGLDGELVIRQFMENLDPKSNESTLQRVTFPHRCLVSCARIARLLLFQYAKHLELWRLGATNTAGKAGEVLPVSCPPEHLLQLKAKDPEHIASSCVSPCGSWIAYSTTSRFYLHQVQLSSDHIAIKRVAKIPKGIRSAHHLLFSEDSTRLFVASDQGSVHILKLLQSGVCKHLHILRPSSETSEAAYLLAASANGQWLATASGDRAVNIYNLEDAKPHCTVPAYDCPVTALAIHPGTNNVVIVHSDQQMFEFSITNKEYTPWSRKIQKLGLPKHWQKRETPITHIAFSPRQASHILLHDTFMFCILDRSTSQPDDSAFLNDQQSHAQFSKVAPCGSRPFKFCRKYQPLLFVDLLDNNCLVVVERSLADIKAQLPPPVYLKKFGT</sequence>
<dbReference type="Pfam" id="PF00400">
    <property type="entry name" value="WD40"/>
    <property type="match status" value="2"/>
</dbReference>
<protein>
    <submittedName>
        <fullName evidence="1">Small nucleolar RNA-associated 4 homolog</fullName>
    </submittedName>
</protein>
<dbReference type="GO" id="GO:0032040">
    <property type="term" value="C:small-subunit processome"/>
    <property type="evidence" value="ECO:0007669"/>
    <property type="project" value="TreeGrafter"/>
</dbReference>
<dbReference type="Proteomes" id="UP001178461">
    <property type="component" value="Chromosome 8"/>
</dbReference>
<organism evidence="1 2">
    <name type="scientific">Podarcis lilfordi</name>
    <name type="common">Lilford's wall lizard</name>
    <dbReference type="NCBI Taxonomy" id="74358"/>
    <lineage>
        <taxon>Eukaryota</taxon>
        <taxon>Metazoa</taxon>
        <taxon>Chordata</taxon>
        <taxon>Craniata</taxon>
        <taxon>Vertebrata</taxon>
        <taxon>Euteleostomi</taxon>
        <taxon>Lepidosauria</taxon>
        <taxon>Squamata</taxon>
        <taxon>Bifurcata</taxon>
        <taxon>Unidentata</taxon>
        <taxon>Episquamata</taxon>
        <taxon>Laterata</taxon>
        <taxon>Lacertibaenia</taxon>
        <taxon>Lacertidae</taxon>
        <taxon>Podarcis</taxon>
    </lineage>
</organism>
<dbReference type="InterPro" id="IPR001680">
    <property type="entry name" value="WD40_rpt"/>
</dbReference>
<dbReference type="EMBL" id="OX395133">
    <property type="protein sequence ID" value="CAI5782293.1"/>
    <property type="molecule type" value="Genomic_DNA"/>
</dbReference>
<dbReference type="GO" id="GO:0000462">
    <property type="term" value="P:maturation of SSU-rRNA from tricistronic rRNA transcript (SSU-rRNA, 5.8S rRNA, LSU-rRNA)"/>
    <property type="evidence" value="ECO:0007669"/>
    <property type="project" value="InterPro"/>
</dbReference>
<dbReference type="PANTHER" id="PTHR44163:SF1">
    <property type="entry name" value="U3 SMALL NUCLEOLAR RNA-ASSOCIATED PROTEIN 4 HOMOLOG"/>
    <property type="match status" value="1"/>
</dbReference>
<dbReference type="GO" id="GO:0003723">
    <property type="term" value="F:RNA binding"/>
    <property type="evidence" value="ECO:0007669"/>
    <property type="project" value="TreeGrafter"/>
</dbReference>
<dbReference type="Gene3D" id="2.130.10.10">
    <property type="entry name" value="YVTN repeat-like/Quinoprotein amine dehydrogenase"/>
    <property type="match status" value="3"/>
</dbReference>
<keyword evidence="2" id="KW-1185">Reference proteome</keyword>
<dbReference type="InterPro" id="IPR046351">
    <property type="entry name" value="UTP4"/>
</dbReference>
<reference evidence="1" key="1">
    <citation type="submission" date="2022-12" db="EMBL/GenBank/DDBJ databases">
        <authorList>
            <person name="Alioto T."/>
            <person name="Alioto T."/>
            <person name="Gomez Garrido J."/>
        </authorList>
    </citation>
    <scope>NUCLEOTIDE SEQUENCE</scope>
</reference>
<dbReference type="InterPro" id="IPR015943">
    <property type="entry name" value="WD40/YVTN_repeat-like_dom_sf"/>
</dbReference>
<dbReference type="InterPro" id="IPR011047">
    <property type="entry name" value="Quinoprotein_ADH-like_sf"/>
</dbReference>
<name>A0AA35KRK5_9SAUR</name>
<dbReference type="SUPFAM" id="SSF50998">
    <property type="entry name" value="Quinoprotein alcohol dehydrogenase-like"/>
    <property type="match status" value="1"/>
</dbReference>
<accession>A0AA35KRK5</accession>
<evidence type="ECO:0000313" key="1">
    <source>
        <dbReference type="EMBL" id="CAI5782293.1"/>
    </source>
</evidence>
<dbReference type="FunFam" id="2.130.10.10:FF:000441">
    <property type="entry name" value="U3 small nucleolar RNA-associated protein 4 homolog"/>
    <property type="match status" value="1"/>
</dbReference>
<proteinExistence type="predicted"/>
<gene>
    <name evidence="1" type="ORF">PODLI_1B009522</name>
</gene>
<dbReference type="GO" id="GO:0034455">
    <property type="term" value="C:t-UTP complex"/>
    <property type="evidence" value="ECO:0007669"/>
    <property type="project" value="TreeGrafter"/>
</dbReference>